<reference evidence="2" key="1">
    <citation type="submission" date="2021-12" db="EMBL/GenBank/DDBJ databases">
        <authorList>
            <person name="King R."/>
        </authorList>
    </citation>
    <scope>NUCLEOTIDE SEQUENCE</scope>
</reference>
<gene>
    <name evidence="2" type="ORF">BEMITA_LOCUS7308</name>
</gene>
<evidence type="ECO:0000313" key="3">
    <source>
        <dbReference type="Proteomes" id="UP001152759"/>
    </source>
</evidence>
<feature type="compositionally biased region" description="Basic and acidic residues" evidence="1">
    <location>
        <begin position="1"/>
        <end position="13"/>
    </location>
</feature>
<evidence type="ECO:0000256" key="1">
    <source>
        <dbReference type="SAM" id="MobiDB-lite"/>
    </source>
</evidence>
<organism evidence="2 3">
    <name type="scientific">Bemisia tabaci</name>
    <name type="common">Sweetpotato whitefly</name>
    <name type="synonym">Aleurodes tabaci</name>
    <dbReference type="NCBI Taxonomy" id="7038"/>
    <lineage>
        <taxon>Eukaryota</taxon>
        <taxon>Metazoa</taxon>
        <taxon>Ecdysozoa</taxon>
        <taxon>Arthropoda</taxon>
        <taxon>Hexapoda</taxon>
        <taxon>Insecta</taxon>
        <taxon>Pterygota</taxon>
        <taxon>Neoptera</taxon>
        <taxon>Paraneoptera</taxon>
        <taxon>Hemiptera</taxon>
        <taxon>Sternorrhyncha</taxon>
        <taxon>Aleyrodoidea</taxon>
        <taxon>Aleyrodidae</taxon>
        <taxon>Aleyrodinae</taxon>
        <taxon>Bemisia</taxon>
    </lineage>
</organism>
<dbReference type="AlphaFoldDB" id="A0A9P0F523"/>
<feature type="region of interest" description="Disordered" evidence="1">
    <location>
        <begin position="1"/>
        <end position="56"/>
    </location>
</feature>
<feature type="compositionally biased region" description="Basic residues" evidence="1">
    <location>
        <begin position="32"/>
        <end position="54"/>
    </location>
</feature>
<keyword evidence="3" id="KW-1185">Reference proteome</keyword>
<sequence length="322" mass="36592">MRLRDTKEEEAWYQKRGLPVPTYEKRPEKLKKNQKKNAKKNPKNPQKVQKRPRKRQAEVSDILDDCGVQPLDCSVEATDSSQSVVTIRHPPRSNPTLLINAHLVAEQLILENRQYHTSNTCAFDSVISIIARSLRENVRYNEETKLFHDNPIMNVAYLLIEGVDSIIARSLQENVRYNEEAKLSRDNPIMNVAYLAIEGVNKAVIHEARGRVIVAPQLGRRTEYSEAISINCEGFMDGIAAMFETAPSLKRREVCLSRDCGWNQELGIAYVSPEIADTRYSQAGAVQCLVDCCNFQTELSKMCSNCEANPKRPTSRWVYTCS</sequence>
<name>A0A9P0F523_BEMTA</name>
<protein>
    <submittedName>
        <fullName evidence="2">Uncharacterized protein</fullName>
    </submittedName>
</protein>
<evidence type="ECO:0000313" key="2">
    <source>
        <dbReference type="EMBL" id="CAH0388394.1"/>
    </source>
</evidence>
<accession>A0A9P0F523</accession>
<dbReference type="Proteomes" id="UP001152759">
    <property type="component" value="Chromosome 4"/>
</dbReference>
<dbReference type="EMBL" id="OU963865">
    <property type="protein sequence ID" value="CAH0388394.1"/>
    <property type="molecule type" value="Genomic_DNA"/>
</dbReference>
<proteinExistence type="predicted"/>